<feature type="transmembrane region" description="Helical" evidence="5">
    <location>
        <begin position="127"/>
        <end position="144"/>
    </location>
</feature>
<dbReference type="InterPro" id="IPR051598">
    <property type="entry name" value="TSUP/Inactive_protease-like"/>
</dbReference>
<feature type="transmembrane region" description="Helical" evidence="5">
    <location>
        <begin position="71"/>
        <end position="89"/>
    </location>
</feature>
<protein>
    <recommendedName>
        <fullName evidence="5">Probable membrane transporter protein</fullName>
    </recommendedName>
</protein>
<evidence type="ECO:0000313" key="7">
    <source>
        <dbReference type="Proteomes" id="UP000578569"/>
    </source>
</evidence>
<comment type="caution">
    <text evidence="6">The sequence shown here is derived from an EMBL/GenBank/DDBJ whole genome shotgun (WGS) entry which is preliminary data.</text>
</comment>
<evidence type="ECO:0000256" key="2">
    <source>
        <dbReference type="ARBA" id="ARBA00022692"/>
    </source>
</evidence>
<feature type="transmembrane region" description="Helical" evidence="5">
    <location>
        <begin position="32"/>
        <end position="65"/>
    </location>
</feature>
<feature type="transmembrane region" description="Helical" evidence="5">
    <location>
        <begin position="229"/>
        <end position="247"/>
    </location>
</feature>
<feature type="transmembrane region" description="Helical" evidence="5">
    <location>
        <begin position="165"/>
        <end position="188"/>
    </location>
</feature>
<feature type="transmembrane region" description="Helical" evidence="5">
    <location>
        <begin position="259"/>
        <end position="277"/>
    </location>
</feature>
<evidence type="ECO:0000256" key="5">
    <source>
        <dbReference type="RuleBase" id="RU363041"/>
    </source>
</evidence>
<keyword evidence="7" id="KW-1185">Reference proteome</keyword>
<proteinExistence type="inferred from homology"/>
<evidence type="ECO:0000313" key="6">
    <source>
        <dbReference type="EMBL" id="MBB3764767.1"/>
    </source>
</evidence>
<dbReference type="Proteomes" id="UP000578569">
    <property type="component" value="Unassembled WGS sequence"/>
</dbReference>
<evidence type="ECO:0000256" key="1">
    <source>
        <dbReference type="ARBA" id="ARBA00004141"/>
    </source>
</evidence>
<dbReference type="PANTHER" id="PTHR43701:SF2">
    <property type="entry name" value="MEMBRANE TRANSPORTER PROTEIN YJNA-RELATED"/>
    <property type="match status" value="1"/>
</dbReference>
<dbReference type="Pfam" id="PF01925">
    <property type="entry name" value="TauE"/>
    <property type="match status" value="1"/>
</dbReference>
<sequence>MQQATAGCLARIPRQHSASPVRPTRAERMIDMLLAASGGLAVAFSLALVGGGGSILATPFLAYVIGLPPHAAIGTSAVGVGANAAIGLFGKARDGAVSWSCGLTFAAAGVTGAVAGAAAGKATDGEMLLGFFALLMLVVATLMLRRKERPPGGEIRLGRHNVLQLLGYGLGTGLLAGFFGIGGGFLIVPGLMAATAMPIFNAMATSLVGVTALGATTATSYAFSGLVDWGVAAAFIAGGFIGSALGQRLAKRLAVRKGALTRIFAALIYAVAAYMLWRWAS</sequence>
<comment type="similarity">
    <text evidence="5">Belongs to the 4-toluene sulfonate uptake permease (TSUP) (TC 2.A.102) family.</text>
</comment>
<accession>A0A839Z3V3</accession>
<feature type="transmembrane region" description="Helical" evidence="5">
    <location>
        <begin position="96"/>
        <end position="115"/>
    </location>
</feature>
<dbReference type="InterPro" id="IPR002781">
    <property type="entry name" value="TM_pro_TauE-like"/>
</dbReference>
<keyword evidence="2 5" id="KW-0812">Transmembrane</keyword>
<evidence type="ECO:0000256" key="3">
    <source>
        <dbReference type="ARBA" id="ARBA00022989"/>
    </source>
</evidence>
<evidence type="ECO:0000256" key="4">
    <source>
        <dbReference type="ARBA" id="ARBA00023136"/>
    </source>
</evidence>
<gene>
    <name evidence="6" type="ORF">FHS50_001829</name>
</gene>
<keyword evidence="5" id="KW-1003">Cell membrane</keyword>
<dbReference type="GO" id="GO:0005886">
    <property type="term" value="C:plasma membrane"/>
    <property type="evidence" value="ECO:0007669"/>
    <property type="project" value="UniProtKB-SubCell"/>
</dbReference>
<name>A0A839Z3V3_9SPHN</name>
<keyword evidence="3 5" id="KW-1133">Transmembrane helix</keyword>
<comment type="subcellular location">
    <subcellularLocation>
        <location evidence="5">Cell membrane</location>
        <topology evidence="5">Multi-pass membrane protein</topology>
    </subcellularLocation>
    <subcellularLocation>
        <location evidence="1">Membrane</location>
        <topology evidence="1">Multi-pass membrane protein</topology>
    </subcellularLocation>
</comment>
<organism evidence="6 7">
    <name type="scientific">Sphingomicrobium lutaoense</name>
    <dbReference type="NCBI Taxonomy" id="515949"/>
    <lineage>
        <taxon>Bacteria</taxon>
        <taxon>Pseudomonadati</taxon>
        <taxon>Pseudomonadota</taxon>
        <taxon>Alphaproteobacteria</taxon>
        <taxon>Sphingomonadales</taxon>
        <taxon>Sphingomonadaceae</taxon>
        <taxon>Sphingomicrobium</taxon>
    </lineage>
</organism>
<dbReference type="PANTHER" id="PTHR43701">
    <property type="entry name" value="MEMBRANE TRANSPORTER PROTEIN MJ0441-RELATED"/>
    <property type="match status" value="1"/>
</dbReference>
<reference evidence="6 7" key="1">
    <citation type="submission" date="2020-08" db="EMBL/GenBank/DDBJ databases">
        <title>Genomic Encyclopedia of Type Strains, Phase IV (KMG-IV): sequencing the most valuable type-strain genomes for metagenomic binning, comparative biology and taxonomic classification.</title>
        <authorList>
            <person name="Goeker M."/>
        </authorList>
    </citation>
    <scope>NUCLEOTIDE SEQUENCE [LARGE SCALE GENOMIC DNA]</scope>
    <source>
        <strain evidence="6 7">DSM 24194</strain>
    </source>
</reference>
<keyword evidence="4 5" id="KW-0472">Membrane</keyword>
<dbReference type="EMBL" id="JACICF010000002">
    <property type="protein sequence ID" value="MBB3764767.1"/>
    <property type="molecule type" value="Genomic_DNA"/>
</dbReference>
<dbReference type="AlphaFoldDB" id="A0A839Z3V3"/>